<protein>
    <submittedName>
        <fullName evidence="3">Uncharacterized protein</fullName>
    </submittedName>
</protein>
<dbReference type="AlphaFoldDB" id="A0AAD7F5U0"/>
<evidence type="ECO:0000313" key="3">
    <source>
        <dbReference type="EMBL" id="KAJ7367010.1"/>
    </source>
</evidence>
<feature type="compositionally biased region" description="Low complexity" evidence="2">
    <location>
        <begin position="221"/>
        <end position="231"/>
    </location>
</feature>
<feature type="compositionally biased region" description="Polar residues" evidence="2">
    <location>
        <begin position="139"/>
        <end position="150"/>
    </location>
</feature>
<feature type="region of interest" description="Disordered" evidence="2">
    <location>
        <begin position="369"/>
        <end position="399"/>
    </location>
</feature>
<keyword evidence="4" id="KW-1185">Reference proteome</keyword>
<feature type="coiled-coil region" evidence="1">
    <location>
        <begin position="30"/>
        <end position="99"/>
    </location>
</feature>
<reference evidence="3" key="1">
    <citation type="submission" date="2023-03" db="EMBL/GenBank/DDBJ databases">
        <title>Massive genome expansion in bonnet fungi (Mycena s.s.) driven by repeated elements and novel gene families across ecological guilds.</title>
        <authorList>
            <consortium name="Lawrence Berkeley National Laboratory"/>
            <person name="Harder C.B."/>
            <person name="Miyauchi S."/>
            <person name="Viragh M."/>
            <person name="Kuo A."/>
            <person name="Thoen E."/>
            <person name="Andreopoulos B."/>
            <person name="Lu D."/>
            <person name="Skrede I."/>
            <person name="Drula E."/>
            <person name="Henrissat B."/>
            <person name="Morin E."/>
            <person name="Kohler A."/>
            <person name="Barry K."/>
            <person name="LaButti K."/>
            <person name="Morin E."/>
            <person name="Salamov A."/>
            <person name="Lipzen A."/>
            <person name="Mereny Z."/>
            <person name="Hegedus B."/>
            <person name="Baldrian P."/>
            <person name="Stursova M."/>
            <person name="Weitz H."/>
            <person name="Taylor A."/>
            <person name="Grigoriev I.V."/>
            <person name="Nagy L.G."/>
            <person name="Martin F."/>
            <person name="Kauserud H."/>
        </authorList>
    </citation>
    <scope>NUCLEOTIDE SEQUENCE</scope>
    <source>
        <strain evidence="3">CBHHK002</strain>
    </source>
</reference>
<dbReference type="EMBL" id="JARIHO010000002">
    <property type="protein sequence ID" value="KAJ7367010.1"/>
    <property type="molecule type" value="Genomic_DNA"/>
</dbReference>
<gene>
    <name evidence="3" type="ORF">DFH08DRAFT_1072396</name>
</gene>
<comment type="caution">
    <text evidence="3">The sequence shown here is derived from an EMBL/GenBank/DDBJ whole genome shotgun (WGS) entry which is preliminary data.</text>
</comment>
<evidence type="ECO:0000256" key="1">
    <source>
        <dbReference type="SAM" id="Coils"/>
    </source>
</evidence>
<proteinExistence type="predicted"/>
<accession>A0AAD7F5U0</accession>
<feature type="compositionally biased region" description="Polar residues" evidence="2">
    <location>
        <begin position="236"/>
        <end position="249"/>
    </location>
</feature>
<keyword evidence="1" id="KW-0175">Coiled coil</keyword>
<feature type="compositionally biased region" description="Low complexity" evidence="2">
    <location>
        <begin position="190"/>
        <end position="207"/>
    </location>
</feature>
<sequence length="399" mass="43718">MLLSAATKSSLAEVLGLVQKTVLNAASELEDEAQAQVARIGSEAHEARRERDDALKALHAAELVATRHENELSQMRATIDGLQREVVHWKEQAKNWQDHYTRVEQDRCGLSTELLTLSRSALTDSPSKVESPKPEYPSSAVQRASTSSNRPPAYKSAIPPSPTEPDSPLQSVSAAQRQQQRNPRTPASKPAAVRRQQQGQQSAPGSARSERELPPYHPADSSASGSSSSAGKQQRPAKTSAAQQQNQTPSQPPRQIFVRRVQAVIHVKEEDGDDDGFEDDEEEEEEAPTSLRLVKRRGSGMMIQDDDDERSASGSEAEEEDPLGQGREEESGDELMMNPRQKVYGGIHPVPALPTPQPTIRLKRLATNIPPQQTELASPTKRRRVSDTAARAKAPAKKK</sequence>
<feature type="compositionally biased region" description="Acidic residues" evidence="2">
    <location>
        <begin position="270"/>
        <end position="287"/>
    </location>
</feature>
<evidence type="ECO:0000256" key="2">
    <source>
        <dbReference type="SAM" id="MobiDB-lite"/>
    </source>
</evidence>
<dbReference type="Proteomes" id="UP001218218">
    <property type="component" value="Unassembled WGS sequence"/>
</dbReference>
<name>A0AAD7F5U0_9AGAR</name>
<feature type="region of interest" description="Disordered" evidence="2">
    <location>
        <begin position="121"/>
        <end position="336"/>
    </location>
</feature>
<feature type="compositionally biased region" description="Low complexity" evidence="2">
    <location>
        <begin position="170"/>
        <end position="181"/>
    </location>
</feature>
<evidence type="ECO:0000313" key="4">
    <source>
        <dbReference type="Proteomes" id="UP001218218"/>
    </source>
</evidence>
<organism evidence="3 4">
    <name type="scientific">Mycena albidolilacea</name>
    <dbReference type="NCBI Taxonomy" id="1033008"/>
    <lineage>
        <taxon>Eukaryota</taxon>
        <taxon>Fungi</taxon>
        <taxon>Dikarya</taxon>
        <taxon>Basidiomycota</taxon>
        <taxon>Agaricomycotina</taxon>
        <taxon>Agaricomycetes</taxon>
        <taxon>Agaricomycetidae</taxon>
        <taxon>Agaricales</taxon>
        <taxon>Marasmiineae</taxon>
        <taxon>Mycenaceae</taxon>
        <taxon>Mycena</taxon>
    </lineage>
</organism>